<evidence type="ECO:0000313" key="2">
    <source>
        <dbReference type="Proteomes" id="UP000182589"/>
    </source>
</evidence>
<organism evidence="1 2">
    <name type="scientific">Alicyclobacillus hesperidum</name>
    <dbReference type="NCBI Taxonomy" id="89784"/>
    <lineage>
        <taxon>Bacteria</taxon>
        <taxon>Bacillati</taxon>
        <taxon>Bacillota</taxon>
        <taxon>Bacilli</taxon>
        <taxon>Bacillales</taxon>
        <taxon>Alicyclobacillaceae</taxon>
        <taxon>Alicyclobacillus</taxon>
    </lineage>
</organism>
<keyword evidence="2" id="KW-1185">Reference proteome</keyword>
<dbReference type="EMBL" id="FNOJ01000010">
    <property type="protein sequence ID" value="SDW63861.1"/>
    <property type="molecule type" value="Genomic_DNA"/>
</dbReference>
<evidence type="ECO:0000313" key="1">
    <source>
        <dbReference type="EMBL" id="SDW63861.1"/>
    </source>
</evidence>
<reference evidence="2" key="1">
    <citation type="submission" date="2016-10" db="EMBL/GenBank/DDBJ databases">
        <authorList>
            <person name="Varghese N."/>
        </authorList>
    </citation>
    <scope>NUCLEOTIDE SEQUENCE [LARGE SCALE GENOMIC DNA]</scope>
    <source>
        <strain evidence="2">DSM 12489</strain>
    </source>
</reference>
<sequence length="55" mass="6098">MIQILQDLKMPGSEAEVIIVPRHDDVNVQLSLFLEMPGSNEGVPQILTTQMNAHV</sequence>
<proteinExistence type="predicted"/>
<gene>
    <name evidence="1" type="ORF">SAMN04489725_11012</name>
</gene>
<dbReference type="Proteomes" id="UP000182589">
    <property type="component" value="Unassembled WGS sequence"/>
</dbReference>
<protein>
    <submittedName>
        <fullName evidence="1">Uncharacterized protein</fullName>
    </submittedName>
</protein>
<dbReference type="AlphaFoldDB" id="A0A1H2V6B5"/>
<dbReference type="STRING" id="89784.SAMN04489725_11012"/>
<accession>A0A1H2V6B5</accession>
<name>A0A1H2V6B5_9BACL</name>